<dbReference type="PANTHER" id="PTHR34820:SF4">
    <property type="entry name" value="INNER MEMBRANE PROTEIN YEBZ"/>
    <property type="match status" value="1"/>
</dbReference>
<evidence type="ECO:0000256" key="6">
    <source>
        <dbReference type="SAM" id="Phobius"/>
    </source>
</evidence>
<gene>
    <name evidence="8" type="ORF">S03H2_51757</name>
</gene>
<keyword evidence="4 6" id="KW-1133">Transmembrane helix</keyword>
<dbReference type="GO" id="GO:0006825">
    <property type="term" value="P:copper ion transport"/>
    <property type="evidence" value="ECO:0007669"/>
    <property type="project" value="InterPro"/>
</dbReference>
<evidence type="ECO:0000256" key="5">
    <source>
        <dbReference type="ARBA" id="ARBA00023136"/>
    </source>
</evidence>
<protein>
    <recommendedName>
        <fullName evidence="7">Cytochrome b5 heme-binding domain-containing protein</fullName>
    </recommendedName>
</protein>
<dbReference type="GO" id="GO:0005886">
    <property type="term" value="C:plasma membrane"/>
    <property type="evidence" value="ECO:0007669"/>
    <property type="project" value="UniProtKB-SubCell"/>
</dbReference>
<dbReference type="SUPFAM" id="SSF55856">
    <property type="entry name" value="Cytochrome b5-like heme/steroid binding domain"/>
    <property type="match status" value="1"/>
</dbReference>
<dbReference type="SMART" id="SM01117">
    <property type="entry name" value="Cyt-b5"/>
    <property type="match status" value="1"/>
</dbReference>
<evidence type="ECO:0000256" key="3">
    <source>
        <dbReference type="ARBA" id="ARBA00022692"/>
    </source>
</evidence>
<dbReference type="InterPro" id="IPR032694">
    <property type="entry name" value="CopC/D"/>
</dbReference>
<keyword evidence="3 6" id="KW-0812">Transmembrane</keyword>
<accession>X1HYI7</accession>
<dbReference type="PANTHER" id="PTHR34820">
    <property type="entry name" value="INNER MEMBRANE PROTEIN YEBZ"/>
    <property type="match status" value="1"/>
</dbReference>
<dbReference type="AlphaFoldDB" id="X1HYI7"/>
<dbReference type="Pfam" id="PF05425">
    <property type="entry name" value="CopD"/>
    <property type="match status" value="1"/>
</dbReference>
<evidence type="ECO:0000256" key="1">
    <source>
        <dbReference type="ARBA" id="ARBA00004651"/>
    </source>
</evidence>
<reference evidence="8" key="1">
    <citation type="journal article" date="2014" name="Front. Microbiol.">
        <title>High frequency of phylogenetically diverse reductive dehalogenase-homologous genes in deep subseafloor sedimentary metagenomes.</title>
        <authorList>
            <person name="Kawai M."/>
            <person name="Futagami T."/>
            <person name="Toyoda A."/>
            <person name="Takaki Y."/>
            <person name="Nishi S."/>
            <person name="Hori S."/>
            <person name="Arai W."/>
            <person name="Tsubouchi T."/>
            <person name="Morono Y."/>
            <person name="Uchiyama I."/>
            <person name="Ito T."/>
            <person name="Fujiyama A."/>
            <person name="Inagaki F."/>
            <person name="Takami H."/>
        </authorList>
    </citation>
    <scope>NUCLEOTIDE SEQUENCE</scope>
    <source>
        <strain evidence="8">Expedition CK06-06</strain>
    </source>
</reference>
<feature type="transmembrane region" description="Helical" evidence="6">
    <location>
        <begin position="22"/>
        <end position="41"/>
    </location>
</feature>
<evidence type="ECO:0000259" key="7">
    <source>
        <dbReference type="SMART" id="SM01117"/>
    </source>
</evidence>
<name>X1HYI7_9ZZZZ</name>
<evidence type="ECO:0000256" key="4">
    <source>
        <dbReference type="ARBA" id="ARBA00022989"/>
    </source>
</evidence>
<feature type="transmembrane region" description="Helical" evidence="6">
    <location>
        <begin position="93"/>
        <end position="118"/>
    </location>
</feature>
<sequence>DETQKEVLQIGRKSVLHFVRLIVGYLHIITAIFWFGTILYVHLVLKPSYAVRGLPKGEVKVGLVSMIIMAVTGTILSIFRIPSLSILFETRFGILLIIKISLFLMMVCSALYVVLFIGPKLKKRKGAKHLEPKGGLTVDDLMHFNGTEDMAAFFAYKGKIYDVSKSQHWKNGTHFSKHSAGADLTGMLKQAPHSEEKVMEMPQVGKLIPSQAEKKRPRHEKIFYFMAYMNLVSVFLITLILALWRWL</sequence>
<comment type="subcellular location">
    <subcellularLocation>
        <location evidence="1">Cell membrane</location>
        <topology evidence="1">Multi-pass membrane protein</topology>
    </subcellularLocation>
</comment>
<dbReference type="EMBL" id="BARU01032853">
    <property type="protein sequence ID" value="GAH62135.1"/>
    <property type="molecule type" value="Genomic_DNA"/>
</dbReference>
<proteinExistence type="predicted"/>
<evidence type="ECO:0000313" key="8">
    <source>
        <dbReference type="EMBL" id="GAH62135.1"/>
    </source>
</evidence>
<evidence type="ECO:0000256" key="2">
    <source>
        <dbReference type="ARBA" id="ARBA00022475"/>
    </source>
</evidence>
<dbReference type="InterPro" id="IPR036400">
    <property type="entry name" value="Cyt_B5-like_heme/steroid_sf"/>
</dbReference>
<comment type="caution">
    <text evidence="8">The sequence shown here is derived from an EMBL/GenBank/DDBJ whole genome shotgun (WGS) entry which is preliminary data.</text>
</comment>
<dbReference type="Pfam" id="PF00173">
    <property type="entry name" value="Cyt-b5"/>
    <property type="match status" value="1"/>
</dbReference>
<feature type="domain" description="Cytochrome b5 heme-binding" evidence="7">
    <location>
        <begin position="136"/>
        <end position="208"/>
    </location>
</feature>
<feature type="transmembrane region" description="Helical" evidence="6">
    <location>
        <begin position="61"/>
        <end position="81"/>
    </location>
</feature>
<feature type="non-terminal residue" evidence="8">
    <location>
        <position position="1"/>
    </location>
</feature>
<organism evidence="8">
    <name type="scientific">marine sediment metagenome</name>
    <dbReference type="NCBI Taxonomy" id="412755"/>
    <lineage>
        <taxon>unclassified sequences</taxon>
        <taxon>metagenomes</taxon>
        <taxon>ecological metagenomes</taxon>
    </lineage>
</organism>
<dbReference type="InterPro" id="IPR001199">
    <property type="entry name" value="Cyt_B5-like_heme/steroid-bd"/>
</dbReference>
<dbReference type="Gene3D" id="3.10.120.10">
    <property type="entry name" value="Cytochrome b5-like heme/steroid binding domain"/>
    <property type="match status" value="1"/>
</dbReference>
<keyword evidence="5 6" id="KW-0472">Membrane</keyword>
<dbReference type="InterPro" id="IPR008457">
    <property type="entry name" value="Cu-R_CopD_dom"/>
</dbReference>
<feature type="transmembrane region" description="Helical" evidence="6">
    <location>
        <begin position="222"/>
        <end position="244"/>
    </location>
</feature>
<keyword evidence="2" id="KW-1003">Cell membrane</keyword>